<feature type="transmembrane region" description="Helical" evidence="7">
    <location>
        <begin position="207"/>
        <end position="234"/>
    </location>
</feature>
<evidence type="ECO:0000256" key="3">
    <source>
        <dbReference type="ARBA" id="ARBA00022475"/>
    </source>
</evidence>
<accession>A0ABM9E852</accession>
<comment type="subcellular location">
    <subcellularLocation>
        <location evidence="1">Cell membrane</location>
        <topology evidence="1">Multi-pass membrane protein</topology>
    </subcellularLocation>
</comment>
<keyword evidence="6 7" id="KW-0472">Membrane</keyword>
<feature type="transmembrane region" description="Helical" evidence="7">
    <location>
        <begin position="301"/>
        <end position="324"/>
    </location>
</feature>
<proteinExistence type="predicted"/>
<name>A0ABM9E852_9HYPH</name>
<keyword evidence="10" id="KW-1185">Reference proteome</keyword>
<dbReference type="InterPro" id="IPR036259">
    <property type="entry name" value="MFS_trans_sf"/>
</dbReference>
<organism evidence="9 10">
    <name type="scientific">Mesorhizobium escarrei</name>
    <dbReference type="NCBI Taxonomy" id="666018"/>
    <lineage>
        <taxon>Bacteria</taxon>
        <taxon>Pseudomonadati</taxon>
        <taxon>Pseudomonadota</taxon>
        <taxon>Alphaproteobacteria</taxon>
        <taxon>Hyphomicrobiales</taxon>
        <taxon>Phyllobacteriaceae</taxon>
        <taxon>Mesorhizobium</taxon>
    </lineage>
</organism>
<feature type="transmembrane region" description="Helical" evidence="7">
    <location>
        <begin position="167"/>
        <end position="187"/>
    </location>
</feature>
<evidence type="ECO:0000256" key="2">
    <source>
        <dbReference type="ARBA" id="ARBA00022448"/>
    </source>
</evidence>
<evidence type="ECO:0000256" key="7">
    <source>
        <dbReference type="SAM" id="Phobius"/>
    </source>
</evidence>
<keyword evidence="3" id="KW-1003">Cell membrane</keyword>
<keyword evidence="4 7" id="KW-0812">Transmembrane</keyword>
<keyword evidence="5 7" id="KW-1133">Transmembrane helix</keyword>
<feature type="transmembrane region" description="Helical" evidence="7">
    <location>
        <begin position="49"/>
        <end position="71"/>
    </location>
</feature>
<feature type="transmembrane region" description="Helical" evidence="7">
    <location>
        <begin position="276"/>
        <end position="295"/>
    </location>
</feature>
<dbReference type="Proteomes" id="UP001153050">
    <property type="component" value="Unassembled WGS sequence"/>
</dbReference>
<dbReference type="EMBL" id="CAKXZT010000140">
    <property type="protein sequence ID" value="CAH2404943.1"/>
    <property type="molecule type" value="Genomic_DNA"/>
</dbReference>
<feature type="transmembrane region" description="Helical" evidence="7">
    <location>
        <begin position="15"/>
        <end position="43"/>
    </location>
</feature>
<comment type="caution">
    <text evidence="9">The sequence shown here is derived from an EMBL/GenBank/DDBJ whole genome shotgun (WGS) entry which is preliminary data.</text>
</comment>
<dbReference type="InterPro" id="IPR020846">
    <property type="entry name" value="MFS_dom"/>
</dbReference>
<dbReference type="InterPro" id="IPR011701">
    <property type="entry name" value="MFS"/>
</dbReference>
<protein>
    <submittedName>
        <fullName evidence="9">Multidrug ABC transporter ATPase</fullName>
    </submittedName>
</protein>
<evidence type="ECO:0000313" key="10">
    <source>
        <dbReference type="Proteomes" id="UP001153050"/>
    </source>
</evidence>
<evidence type="ECO:0000313" key="9">
    <source>
        <dbReference type="EMBL" id="CAH2404943.1"/>
    </source>
</evidence>
<dbReference type="PANTHER" id="PTHR23521">
    <property type="entry name" value="TRANSPORTER MFS SUPERFAMILY"/>
    <property type="match status" value="1"/>
</dbReference>
<sequence>MTVDTQQEIEERVHWLPMIAAISSISVVGIAIGLGMPLLSVILETRGHSASMIGFNTAVAGLASIAGAPLATPLAMRFGVARTMLAMIATGVLAFVGFHFAPDFWMWFPLRVLLHIALTVLFILSEFWISTSAPPRRRGLVLGIYATVLSLGFAAGPWLFAQLGSAGFLPFGVIMALVTLAAIPVLAARNESPTIVSNGETSNFLRYIWLVPTATAAVLVFGAVETGGFALFPVYGNRIGYSEADAALLLTMIGLGNVLLQIPLGMVSDRVSDRRYLLLACAIIGLAGTIFMPHFAQDWHLMAALLFVWGGVVAAMYTIGLAHLGSKLSGHDLASANAAFVLCYGVGMVLGPQAIGIGMDLFGPSGFGWALGMFFAFYIALVGARLVRKIL</sequence>
<evidence type="ECO:0000259" key="8">
    <source>
        <dbReference type="PROSITE" id="PS50850"/>
    </source>
</evidence>
<evidence type="ECO:0000256" key="6">
    <source>
        <dbReference type="ARBA" id="ARBA00023136"/>
    </source>
</evidence>
<evidence type="ECO:0000256" key="4">
    <source>
        <dbReference type="ARBA" id="ARBA00022692"/>
    </source>
</evidence>
<feature type="transmembrane region" description="Helical" evidence="7">
    <location>
        <begin position="107"/>
        <end position="128"/>
    </location>
</feature>
<dbReference type="RefSeq" id="WP_254020233.1">
    <property type="nucleotide sequence ID" value="NZ_CAKXZT010000140.1"/>
</dbReference>
<keyword evidence="2" id="KW-0813">Transport</keyword>
<dbReference type="PANTHER" id="PTHR23521:SF2">
    <property type="entry name" value="TRANSPORTER MFS SUPERFAMILY"/>
    <property type="match status" value="1"/>
</dbReference>
<feature type="domain" description="Major facilitator superfamily (MFS) profile" evidence="8">
    <location>
        <begin position="17"/>
        <end position="391"/>
    </location>
</feature>
<feature type="transmembrane region" description="Helical" evidence="7">
    <location>
        <begin position="246"/>
        <end position="264"/>
    </location>
</feature>
<dbReference type="PROSITE" id="PS50850">
    <property type="entry name" value="MFS"/>
    <property type="match status" value="1"/>
</dbReference>
<evidence type="ECO:0000256" key="1">
    <source>
        <dbReference type="ARBA" id="ARBA00004651"/>
    </source>
</evidence>
<gene>
    <name evidence="9" type="ORF">MES5069_440221</name>
</gene>
<dbReference type="CDD" id="cd17477">
    <property type="entry name" value="MFS_YcaD_like"/>
    <property type="match status" value="1"/>
</dbReference>
<dbReference type="SUPFAM" id="SSF103473">
    <property type="entry name" value="MFS general substrate transporter"/>
    <property type="match status" value="1"/>
</dbReference>
<reference evidence="9 10" key="1">
    <citation type="submission" date="2022-03" db="EMBL/GenBank/DDBJ databases">
        <authorList>
            <person name="Brunel B."/>
        </authorList>
    </citation>
    <scope>NUCLEOTIDE SEQUENCE [LARGE SCALE GENOMIC DNA]</scope>
    <source>
        <strain evidence="9">STM5069sample</strain>
    </source>
</reference>
<dbReference type="Gene3D" id="1.20.1250.20">
    <property type="entry name" value="MFS general substrate transporter like domains"/>
    <property type="match status" value="2"/>
</dbReference>
<dbReference type="Pfam" id="PF07690">
    <property type="entry name" value="MFS_1"/>
    <property type="match status" value="1"/>
</dbReference>
<feature type="transmembrane region" description="Helical" evidence="7">
    <location>
        <begin position="83"/>
        <end position="101"/>
    </location>
</feature>
<feature type="transmembrane region" description="Helical" evidence="7">
    <location>
        <begin position="140"/>
        <end position="161"/>
    </location>
</feature>
<evidence type="ECO:0000256" key="5">
    <source>
        <dbReference type="ARBA" id="ARBA00022989"/>
    </source>
</evidence>
<dbReference type="InterPro" id="IPR047200">
    <property type="entry name" value="MFS_YcaD-like"/>
</dbReference>
<feature type="transmembrane region" description="Helical" evidence="7">
    <location>
        <begin position="336"/>
        <end position="355"/>
    </location>
</feature>
<feature type="transmembrane region" description="Helical" evidence="7">
    <location>
        <begin position="367"/>
        <end position="387"/>
    </location>
</feature>